<keyword evidence="9 17" id="KW-0547">Nucleotide-binding</keyword>
<comment type="caution">
    <text evidence="19">The sequence shown here is derived from an EMBL/GenBank/DDBJ whole genome shotgun (WGS) entry which is preliminary data.</text>
</comment>
<keyword evidence="5" id="KW-0104">Cadmium</keyword>
<dbReference type="InterPro" id="IPR023299">
    <property type="entry name" value="ATPase_P-typ_cyto_dom_N"/>
</dbReference>
<evidence type="ECO:0000256" key="5">
    <source>
        <dbReference type="ARBA" id="ARBA00022539"/>
    </source>
</evidence>
<organism evidence="19 20">
    <name type="scientific">Anoxybacteroides rupiense</name>
    <dbReference type="NCBI Taxonomy" id="311460"/>
    <lineage>
        <taxon>Bacteria</taxon>
        <taxon>Bacillati</taxon>
        <taxon>Bacillota</taxon>
        <taxon>Bacilli</taxon>
        <taxon>Bacillales</taxon>
        <taxon>Anoxybacillaceae</taxon>
        <taxon>Anoxybacteroides</taxon>
    </lineage>
</organism>
<dbReference type="InterPro" id="IPR017969">
    <property type="entry name" value="Heavy-metal-associated_CS"/>
</dbReference>
<dbReference type="Gene3D" id="3.40.50.1000">
    <property type="entry name" value="HAD superfamily/HAD-like"/>
    <property type="match status" value="1"/>
</dbReference>
<dbReference type="SFLD" id="SFLDG00002">
    <property type="entry name" value="C1.7:_P-type_atpase_like"/>
    <property type="match status" value="1"/>
</dbReference>
<keyword evidence="14 17" id="KW-0472">Membrane</keyword>
<evidence type="ECO:0000256" key="15">
    <source>
        <dbReference type="ARBA" id="ARBA00039103"/>
    </source>
</evidence>
<evidence type="ECO:0000259" key="18">
    <source>
        <dbReference type="PROSITE" id="PS50846"/>
    </source>
</evidence>
<dbReference type="RefSeq" id="WP_066149031.1">
    <property type="nucleotide sequence ID" value="NZ_JARTLI010000005.1"/>
</dbReference>
<gene>
    <name evidence="19" type="ORF">P9850_05815</name>
</gene>
<dbReference type="PANTHER" id="PTHR48085:SF5">
    <property type="entry name" value="CADMIUM_ZINC-TRANSPORTING ATPASE HMA4-RELATED"/>
    <property type="match status" value="1"/>
</dbReference>
<dbReference type="GO" id="GO:0046872">
    <property type="term" value="F:metal ion binding"/>
    <property type="evidence" value="ECO:0007669"/>
    <property type="project" value="UniProtKB-KW"/>
</dbReference>
<keyword evidence="12 17" id="KW-1133">Transmembrane helix</keyword>
<feature type="transmembrane region" description="Helical" evidence="17">
    <location>
        <begin position="312"/>
        <end position="332"/>
    </location>
</feature>
<dbReference type="PROSITE" id="PS01047">
    <property type="entry name" value="HMA_1"/>
    <property type="match status" value="1"/>
</dbReference>
<evidence type="ECO:0000256" key="6">
    <source>
        <dbReference type="ARBA" id="ARBA00022553"/>
    </source>
</evidence>
<dbReference type="InterPro" id="IPR023214">
    <property type="entry name" value="HAD_sf"/>
</dbReference>
<dbReference type="InterPro" id="IPR018303">
    <property type="entry name" value="ATPase_P-typ_P_site"/>
</dbReference>
<dbReference type="EMBL" id="JARTLI010000005">
    <property type="protein sequence ID" value="MED5051379.1"/>
    <property type="molecule type" value="Genomic_DNA"/>
</dbReference>
<evidence type="ECO:0000256" key="14">
    <source>
        <dbReference type="ARBA" id="ARBA00023136"/>
    </source>
</evidence>
<evidence type="ECO:0000256" key="11">
    <source>
        <dbReference type="ARBA" id="ARBA00022967"/>
    </source>
</evidence>
<feature type="transmembrane region" description="Helical" evidence="17">
    <location>
        <begin position="84"/>
        <end position="104"/>
    </location>
</feature>
<dbReference type="InterPro" id="IPR027256">
    <property type="entry name" value="P-typ_ATPase_IB"/>
</dbReference>
<dbReference type="Proteomes" id="UP001339962">
    <property type="component" value="Unassembled WGS sequence"/>
</dbReference>
<evidence type="ECO:0000256" key="4">
    <source>
        <dbReference type="ARBA" id="ARBA00022475"/>
    </source>
</evidence>
<dbReference type="PROSITE" id="PS50846">
    <property type="entry name" value="HMA_2"/>
    <property type="match status" value="1"/>
</dbReference>
<dbReference type="Gene3D" id="3.40.1110.10">
    <property type="entry name" value="Calcium-transporting ATPase, cytoplasmic domain N"/>
    <property type="match status" value="1"/>
</dbReference>
<evidence type="ECO:0000256" key="10">
    <source>
        <dbReference type="ARBA" id="ARBA00022840"/>
    </source>
</evidence>
<dbReference type="Pfam" id="PF00122">
    <property type="entry name" value="E1-E2_ATPase"/>
    <property type="match status" value="1"/>
</dbReference>
<reference evidence="19 20" key="1">
    <citation type="submission" date="2023-03" db="EMBL/GenBank/DDBJ databases">
        <title>Bacillus Genome Sequencing.</title>
        <authorList>
            <person name="Dunlap C."/>
        </authorList>
    </citation>
    <scope>NUCLEOTIDE SEQUENCE [LARGE SCALE GENOMIC DNA]</scope>
    <source>
        <strain evidence="19 20">NRS-38</strain>
    </source>
</reference>
<evidence type="ECO:0000256" key="12">
    <source>
        <dbReference type="ARBA" id="ARBA00022989"/>
    </source>
</evidence>
<comment type="catalytic activity">
    <reaction evidence="16">
        <text>Cd(2+)(in) + ATP + H2O = Cd(2+)(out) + ADP + phosphate + H(+)</text>
        <dbReference type="Rhea" id="RHEA:12132"/>
        <dbReference type="ChEBI" id="CHEBI:15377"/>
        <dbReference type="ChEBI" id="CHEBI:15378"/>
        <dbReference type="ChEBI" id="CHEBI:30616"/>
        <dbReference type="ChEBI" id="CHEBI:43474"/>
        <dbReference type="ChEBI" id="CHEBI:48775"/>
        <dbReference type="ChEBI" id="CHEBI:456216"/>
        <dbReference type="EC" id="7.2.2.21"/>
    </reaction>
</comment>
<dbReference type="Gene3D" id="2.70.150.10">
    <property type="entry name" value="Calcium-transporting ATPase, cytoplasmic transduction domain A"/>
    <property type="match status" value="1"/>
</dbReference>
<feature type="domain" description="HMA" evidence="18">
    <location>
        <begin position="3"/>
        <end position="66"/>
    </location>
</feature>
<evidence type="ECO:0000313" key="19">
    <source>
        <dbReference type="EMBL" id="MED5051379.1"/>
    </source>
</evidence>
<feature type="transmembrane region" description="Helical" evidence="17">
    <location>
        <begin position="652"/>
        <end position="671"/>
    </location>
</feature>
<evidence type="ECO:0000256" key="1">
    <source>
        <dbReference type="ARBA" id="ARBA00004651"/>
    </source>
</evidence>
<dbReference type="GO" id="GO:0005524">
    <property type="term" value="F:ATP binding"/>
    <property type="evidence" value="ECO:0007669"/>
    <property type="project" value="UniProtKB-UniRule"/>
</dbReference>
<dbReference type="SUPFAM" id="SSF81653">
    <property type="entry name" value="Calcium ATPase, transduction domain A"/>
    <property type="match status" value="1"/>
</dbReference>
<dbReference type="InterPro" id="IPR001757">
    <property type="entry name" value="P_typ_ATPase"/>
</dbReference>
<dbReference type="InterPro" id="IPR051014">
    <property type="entry name" value="Cation_Transport_ATPase_IB"/>
</dbReference>
<dbReference type="InterPro" id="IPR006121">
    <property type="entry name" value="HMA_dom"/>
</dbReference>
<dbReference type="Pfam" id="PF00403">
    <property type="entry name" value="HMA"/>
    <property type="match status" value="1"/>
</dbReference>
<evidence type="ECO:0000256" key="8">
    <source>
        <dbReference type="ARBA" id="ARBA00022723"/>
    </source>
</evidence>
<dbReference type="Gene3D" id="3.30.70.100">
    <property type="match status" value="1"/>
</dbReference>
<dbReference type="NCBIfam" id="TIGR01511">
    <property type="entry name" value="ATPase-IB1_Cu"/>
    <property type="match status" value="1"/>
</dbReference>
<feature type="transmembrane region" description="Helical" evidence="17">
    <location>
        <begin position="110"/>
        <end position="128"/>
    </location>
</feature>
<dbReference type="InterPro" id="IPR036412">
    <property type="entry name" value="HAD-like_sf"/>
</dbReference>
<evidence type="ECO:0000256" key="2">
    <source>
        <dbReference type="ARBA" id="ARBA00006024"/>
    </source>
</evidence>
<evidence type="ECO:0000313" key="20">
    <source>
        <dbReference type="Proteomes" id="UP001339962"/>
    </source>
</evidence>
<comment type="similarity">
    <text evidence="2 17">Belongs to the cation transport ATPase (P-type) (TC 3.A.3) family. Type IB subfamily.</text>
</comment>
<dbReference type="AlphaFoldDB" id="A0ABD5IUM8"/>
<dbReference type="PRINTS" id="PR00941">
    <property type="entry name" value="CDATPASE"/>
</dbReference>
<dbReference type="NCBIfam" id="TIGR01494">
    <property type="entry name" value="ATPase_P-type"/>
    <property type="match status" value="1"/>
</dbReference>
<evidence type="ECO:0000256" key="7">
    <source>
        <dbReference type="ARBA" id="ARBA00022692"/>
    </source>
</evidence>
<accession>A0ABD5IUM8</accession>
<dbReference type="FunFam" id="2.70.150.10:FF:000002">
    <property type="entry name" value="Copper-transporting ATPase 1, putative"/>
    <property type="match status" value="1"/>
</dbReference>
<dbReference type="SUPFAM" id="SSF81665">
    <property type="entry name" value="Calcium ATPase, transmembrane domain M"/>
    <property type="match status" value="1"/>
</dbReference>
<evidence type="ECO:0000256" key="13">
    <source>
        <dbReference type="ARBA" id="ARBA00023065"/>
    </source>
</evidence>
<dbReference type="NCBIfam" id="TIGR01512">
    <property type="entry name" value="ATPase-IB2_Cd"/>
    <property type="match status" value="1"/>
</dbReference>
<keyword evidence="7 17" id="KW-0812">Transmembrane</keyword>
<dbReference type="CDD" id="cd07545">
    <property type="entry name" value="P-type_ATPase_Cd-like"/>
    <property type="match status" value="1"/>
</dbReference>
<evidence type="ECO:0000256" key="16">
    <source>
        <dbReference type="ARBA" id="ARBA00049338"/>
    </source>
</evidence>
<dbReference type="InterPro" id="IPR008250">
    <property type="entry name" value="ATPase_P-typ_transduc_dom_A_sf"/>
</dbReference>
<keyword evidence="13" id="KW-0406">Ion transport</keyword>
<keyword evidence="10 17" id="KW-0067">ATP-binding</keyword>
<comment type="subcellular location">
    <subcellularLocation>
        <location evidence="1">Cell membrane</location>
        <topology evidence="1">Multi-pass membrane protein</topology>
    </subcellularLocation>
</comment>
<dbReference type="InterPro" id="IPR023298">
    <property type="entry name" value="ATPase_P-typ_TM_dom_sf"/>
</dbReference>
<dbReference type="SUPFAM" id="SSF56784">
    <property type="entry name" value="HAD-like"/>
    <property type="match status" value="1"/>
</dbReference>
<sequence length="701" mass="76639">MGNRHVYRLQGLSCVNCAAKFEQNVKAIATVKEAHVNFGAAKLTVIGEASIGELEKAGAFDGIRLIPEHAQTQLSAPKFWQTRATVLALISACFLMVGYAASLWMKESEWLAVGAFALAIAVGGYDLLRVGLLNLWHFRFDMKTLMTIAIIGAAFIGEWKEGAVVVLLFAISEALERYAMDRSRRSIQYLIDAAPKKAMVRKGNQEYEVDVDELEIDDIMIVKPGQKIAADGIVVHGASAVNEATITGESMPVYKSVNDEVYAGTINEEGALEVKVTKKRSESMLAKMIDLVEEAQAERAPAQQLVDRFARYYTPLIMLIAFIVAVMPPLLFEESWEAWVYRGLAVLVVGCPCALVISTPVAIVTAIGHAARRGILIKGGIYLEEMGKIAAIAFDKTGTLTKGTPEVEAIRLFSNHVTEEEWLQIAAAIEKYSQHPIASAIVRKAQERGVVFTERQVTNFYSITGKGASASVDGITYYIGSPALFSEYLLSKEVHATIQQLQQPGNTVVVLGSEHQLLGVAAVSDQVREYAADTIQELCKEKIKQLTVVTGDHRVTAEYVGRSIGLTEIQAELLPEDKLRVMKEMREKYGRVAMIGDGVNDAPALAAANVGVAMGTGGTDVALETADIVLMGDDLRQLPYVIRLSRKALRMIKENIVLALSLKLLALILIVPGWLTLWMAIFADMGATFIVLFNSMRLMRI</sequence>
<keyword evidence="8 17" id="KW-0479">Metal-binding</keyword>
<feature type="transmembrane region" description="Helical" evidence="17">
    <location>
        <begin position="344"/>
        <end position="368"/>
    </location>
</feature>
<proteinExistence type="inferred from homology"/>
<dbReference type="PANTHER" id="PTHR48085">
    <property type="entry name" value="CADMIUM/ZINC-TRANSPORTING ATPASE HMA2-RELATED"/>
    <property type="match status" value="1"/>
</dbReference>
<dbReference type="CDD" id="cd00371">
    <property type="entry name" value="HMA"/>
    <property type="match status" value="1"/>
</dbReference>
<dbReference type="InterPro" id="IPR059000">
    <property type="entry name" value="ATPase_P-type_domA"/>
</dbReference>
<name>A0ABD5IUM8_9BACL</name>
<dbReference type="PROSITE" id="PS01229">
    <property type="entry name" value="COF_2"/>
    <property type="match status" value="1"/>
</dbReference>
<dbReference type="NCBIfam" id="TIGR01525">
    <property type="entry name" value="ATPase-IB_hvy"/>
    <property type="match status" value="1"/>
</dbReference>
<dbReference type="SUPFAM" id="SSF55008">
    <property type="entry name" value="HMA, heavy metal-associated domain"/>
    <property type="match status" value="1"/>
</dbReference>
<keyword evidence="3" id="KW-0813">Transport</keyword>
<dbReference type="Pfam" id="PF00702">
    <property type="entry name" value="Hydrolase"/>
    <property type="match status" value="1"/>
</dbReference>
<dbReference type="GO" id="GO:0008551">
    <property type="term" value="F:P-type cadmium transporter activity"/>
    <property type="evidence" value="ECO:0007669"/>
    <property type="project" value="UniProtKB-EC"/>
</dbReference>
<dbReference type="PROSITE" id="PS00154">
    <property type="entry name" value="ATPASE_E1_E2"/>
    <property type="match status" value="1"/>
</dbReference>
<keyword evidence="6" id="KW-0597">Phosphoprotein</keyword>
<evidence type="ECO:0000256" key="3">
    <source>
        <dbReference type="ARBA" id="ARBA00022448"/>
    </source>
</evidence>
<dbReference type="GO" id="GO:0005886">
    <property type="term" value="C:plasma membrane"/>
    <property type="evidence" value="ECO:0007669"/>
    <property type="project" value="UniProtKB-SubCell"/>
</dbReference>
<keyword evidence="4 17" id="KW-1003">Cell membrane</keyword>
<dbReference type="InterPro" id="IPR044492">
    <property type="entry name" value="P_typ_ATPase_HD_dom"/>
</dbReference>
<dbReference type="EC" id="7.2.2.21" evidence="15"/>
<dbReference type="InterPro" id="IPR036163">
    <property type="entry name" value="HMA_dom_sf"/>
</dbReference>
<protein>
    <recommendedName>
        <fullName evidence="15">Cd(2+)-exporting ATPase</fullName>
        <ecNumber evidence="15">7.2.2.21</ecNumber>
    </recommendedName>
</protein>
<dbReference type="SFLD" id="SFLDF00027">
    <property type="entry name" value="p-type_atpase"/>
    <property type="match status" value="1"/>
</dbReference>
<dbReference type="PRINTS" id="PR00119">
    <property type="entry name" value="CATATPASE"/>
</dbReference>
<dbReference type="SFLD" id="SFLDS00003">
    <property type="entry name" value="Haloacid_Dehalogenase"/>
    <property type="match status" value="1"/>
</dbReference>
<evidence type="ECO:0000256" key="17">
    <source>
        <dbReference type="RuleBase" id="RU362081"/>
    </source>
</evidence>
<evidence type="ECO:0000256" key="9">
    <source>
        <dbReference type="ARBA" id="ARBA00022741"/>
    </source>
</evidence>
<keyword evidence="11" id="KW-1278">Translocase</keyword>